<dbReference type="EMBL" id="JANBUY010000337">
    <property type="protein sequence ID" value="KAJ2859971.1"/>
    <property type="molecule type" value="Genomic_DNA"/>
</dbReference>
<dbReference type="InterPro" id="IPR001128">
    <property type="entry name" value="Cyt_P450"/>
</dbReference>
<comment type="cofactor">
    <cofactor evidence="1 5">
        <name>heme</name>
        <dbReference type="ChEBI" id="CHEBI:30413"/>
    </cofactor>
</comment>
<dbReference type="PRINTS" id="PR00385">
    <property type="entry name" value="P450"/>
</dbReference>
<keyword evidence="3 5" id="KW-0479">Metal-binding</keyword>
<evidence type="ECO:0000313" key="8">
    <source>
        <dbReference type="EMBL" id="KAJ2859971.1"/>
    </source>
</evidence>
<feature type="binding site" description="axial binding residue" evidence="5">
    <location>
        <position position="448"/>
    </location>
    <ligand>
        <name>heme</name>
        <dbReference type="ChEBI" id="CHEBI:30413"/>
    </ligand>
    <ligandPart>
        <name>Fe</name>
        <dbReference type="ChEBI" id="CHEBI:18248"/>
    </ligandPart>
</feature>
<dbReference type="AlphaFoldDB" id="A0A9W8ILN9"/>
<keyword evidence="7" id="KW-0472">Membrane</keyword>
<evidence type="ECO:0000256" key="6">
    <source>
        <dbReference type="RuleBase" id="RU000461"/>
    </source>
</evidence>
<evidence type="ECO:0000256" key="2">
    <source>
        <dbReference type="ARBA" id="ARBA00010617"/>
    </source>
</evidence>
<keyword evidence="5 6" id="KW-0349">Heme</keyword>
<keyword evidence="4 5" id="KW-0408">Iron</keyword>
<evidence type="ECO:0000256" key="4">
    <source>
        <dbReference type="ARBA" id="ARBA00023004"/>
    </source>
</evidence>
<dbReference type="GO" id="GO:0005506">
    <property type="term" value="F:iron ion binding"/>
    <property type="evidence" value="ECO:0007669"/>
    <property type="project" value="InterPro"/>
</dbReference>
<sequence length="517" mass="58037">MLPSLIDSTSMFALTGTTLALYVGFVVTRSLLRSIISPLNKIPGPLLNSFTNLPLFHSIIRGTYYEYSIKLHTKYGEVVRLGRDHVSVSNASELRRILATHNFRKGANYERSLYMVPTIFSTTDPELNRTRRRQFGSLYSMSSIRSMEDLILEHGVLSLIKSWDKALAEAPTANRATVNYHYGFHGIGFDVIGILGFGQSFNVLSQGDTTMTDAFHKFLILLAMIGCLPIIRRMRWAFRSLFAAKDYVTTVVYRSIETRKAFIAENGKPPRVDLLQKIIDAKDPMTGQVIDMPSLVSETALLLAAGTDTTSNTMSWTLMHLFHYPNVYQRLRDDIRREFPDHSAPIHYEEARARLPYLTAVINESMRVSPSVASYLPRRLPMDGSGATVCGYYIPHDSAEICLGIAAAHRSSDVWPDPCRFDPERFMGADADSNWKNVLAFSSGVRMCIGRNLAWVELYTTLANLLRRYDFKLPDNAPYGPHRLFNGIPEEIPGIAFITSGPKDPKANCQVEISPAC</sequence>
<reference evidence="8" key="1">
    <citation type="submission" date="2022-07" db="EMBL/GenBank/DDBJ databases">
        <title>Phylogenomic reconstructions and comparative analyses of Kickxellomycotina fungi.</title>
        <authorList>
            <person name="Reynolds N.K."/>
            <person name="Stajich J.E."/>
            <person name="Barry K."/>
            <person name="Grigoriev I.V."/>
            <person name="Crous P."/>
            <person name="Smith M.E."/>
        </authorList>
    </citation>
    <scope>NUCLEOTIDE SEQUENCE</scope>
    <source>
        <strain evidence="8">RSA 476</strain>
    </source>
</reference>
<dbReference type="GO" id="GO:0004497">
    <property type="term" value="F:monooxygenase activity"/>
    <property type="evidence" value="ECO:0007669"/>
    <property type="project" value="UniProtKB-KW"/>
</dbReference>
<dbReference type="Pfam" id="PF00067">
    <property type="entry name" value="p450"/>
    <property type="match status" value="1"/>
</dbReference>
<dbReference type="PANTHER" id="PTHR24305:SF166">
    <property type="entry name" value="CYTOCHROME P450 12A4, MITOCHONDRIAL-RELATED"/>
    <property type="match status" value="1"/>
</dbReference>
<comment type="similarity">
    <text evidence="2 6">Belongs to the cytochrome P450 family.</text>
</comment>
<name>A0A9W8ILN9_9FUNG</name>
<keyword evidence="9" id="KW-1185">Reference proteome</keyword>
<evidence type="ECO:0000256" key="3">
    <source>
        <dbReference type="ARBA" id="ARBA00022723"/>
    </source>
</evidence>
<evidence type="ECO:0008006" key="10">
    <source>
        <dbReference type="Google" id="ProtNLM"/>
    </source>
</evidence>
<organism evidence="8 9">
    <name type="scientific">Coemansia aciculifera</name>
    <dbReference type="NCBI Taxonomy" id="417176"/>
    <lineage>
        <taxon>Eukaryota</taxon>
        <taxon>Fungi</taxon>
        <taxon>Fungi incertae sedis</taxon>
        <taxon>Zoopagomycota</taxon>
        <taxon>Kickxellomycotina</taxon>
        <taxon>Kickxellomycetes</taxon>
        <taxon>Kickxellales</taxon>
        <taxon>Kickxellaceae</taxon>
        <taxon>Coemansia</taxon>
    </lineage>
</organism>
<protein>
    <recommendedName>
        <fullName evidence="10">Cytochrome P450</fullName>
    </recommendedName>
</protein>
<dbReference type="InterPro" id="IPR050121">
    <property type="entry name" value="Cytochrome_P450_monoxygenase"/>
</dbReference>
<keyword evidence="6" id="KW-0560">Oxidoreductase</keyword>
<dbReference type="InterPro" id="IPR017972">
    <property type="entry name" value="Cyt_P450_CS"/>
</dbReference>
<dbReference type="PANTHER" id="PTHR24305">
    <property type="entry name" value="CYTOCHROME P450"/>
    <property type="match status" value="1"/>
</dbReference>
<dbReference type="SUPFAM" id="SSF48264">
    <property type="entry name" value="Cytochrome P450"/>
    <property type="match status" value="1"/>
</dbReference>
<dbReference type="GO" id="GO:0016705">
    <property type="term" value="F:oxidoreductase activity, acting on paired donors, with incorporation or reduction of molecular oxygen"/>
    <property type="evidence" value="ECO:0007669"/>
    <property type="project" value="InterPro"/>
</dbReference>
<feature type="transmembrane region" description="Helical" evidence="7">
    <location>
        <begin position="12"/>
        <end position="32"/>
    </location>
</feature>
<accession>A0A9W8ILN9</accession>
<evidence type="ECO:0000256" key="1">
    <source>
        <dbReference type="ARBA" id="ARBA00001971"/>
    </source>
</evidence>
<dbReference type="InterPro" id="IPR002401">
    <property type="entry name" value="Cyt_P450_E_grp-I"/>
</dbReference>
<keyword evidence="7" id="KW-0812">Transmembrane</keyword>
<proteinExistence type="inferred from homology"/>
<dbReference type="Gene3D" id="1.10.630.10">
    <property type="entry name" value="Cytochrome P450"/>
    <property type="match status" value="1"/>
</dbReference>
<dbReference type="Proteomes" id="UP001140074">
    <property type="component" value="Unassembled WGS sequence"/>
</dbReference>
<feature type="transmembrane region" description="Helical" evidence="7">
    <location>
        <begin position="182"/>
        <end position="202"/>
    </location>
</feature>
<evidence type="ECO:0000256" key="7">
    <source>
        <dbReference type="SAM" id="Phobius"/>
    </source>
</evidence>
<keyword evidence="6" id="KW-0503">Monooxygenase</keyword>
<keyword evidence="7" id="KW-1133">Transmembrane helix</keyword>
<evidence type="ECO:0000313" key="9">
    <source>
        <dbReference type="Proteomes" id="UP001140074"/>
    </source>
</evidence>
<gene>
    <name evidence="8" type="ORF">GGH94_005797</name>
</gene>
<dbReference type="PROSITE" id="PS00086">
    <property type="entry name" value="CYTOCHROME_P450"/>
    <property type="match status" value="1"/>
</dbReference>
<dbReference type="InterPro" id="IPR036396">
    <property type="entry name" value="Cyt_P450_sf"/>
</dbReference>
<comment type="caution">
    <text evidence="8">The sequence shown here is derived from an EMBL/GenBank/DDBJ whole genome shotgun (WGS) entry which is preliminary data.</text>
</comment>
<evidence type="ECO:0000256" key="5">
    <source>
        <dbReference type="PIRSR" id="PIRSR602401-1"/>
    </source>
</evidence>
<feature type="transmembrane region" description="Helical" evidence="7">
    <location>
        <begin position="214"/>
        <end position="231"/>
    </location>
</feature>
<dbReference type="GO" id="GO:0020037">
    <property type="term" value="F:heme binding"/>
    <property type="evidence" value="ECO:0007669"/>
    <property type="project" value="InterPro"/>
</dbReference>
<dbReference type="PRINTS" id="PR00463">
    <property type="entry name" value="EP450I"/>
</dbReference>